<sequence length="126" mass="14794">MLFRMKIIKNTILIALLGLLGFFSTWSINYFNSPESVFIGDYSNHFEGTEKKVLFYGTNWCKYCQNAREFFKRNKIDYYEYNPEVDDVVMEKYKSLGVKGYPAVIIGNKLILGFNEDEIRRALSEI</sequence>
<evidence type="ECO:0000313" key="2">
    <source>
        <dbReference type="EMBL" id="RJY17655.1"/>
    </source>
</evidence>
<comment type="caution">
    <text evidence="2">The sequence shown here is derived from an EMBL/GenBank/DDBJ whole genome shotgun (WGS) entry which is preliminary data.</text>
</comment>
<keyword evidence="3" id="KW-1185">Reference proteome</keyword>
<name>A0A3A6TXN0_9GAMM</name>
<organism evidence="2 3">
    <name type="scientific">Parashewanella spongiae</name>
    <dbReference type="NCBI Taxonomy" id="342950"/>
    <lineage>
        <taxon>Bacteria</taxon>
        <taxon>Pseudomonadati</taxon>
        <taxon>Pseudomonadota</taxon>
        <taxon>Gammaproteobacteria</taxon>
        <taxon>Alteromonadales</taxon>
        <taxon>Shewanellaceae</taxon>
        <taxon>Parashewanella</taxon>
    </lineage>
</organism>
<dbReference type="OrthoDB" id="8991911at2"/>
<accession>A0A3A6TXN0</accession>
<dbReference type="Proteomes" id="UP000273022">
    <property type="component" value="Unassembled WGS sequence"/>
</dbReference>
<proteinExistence type="predicted"/>
<dbReference type="InterPro" id="IPR036249">
    <property type="entry name" value="Thioredoxin-like_sf"/>
</dbReference>
<dbReference type="EMBL" id="QYYH01000037">
    <property type="protein sequence ID" value="RJY17655.1"/>
    <property type="molecule type" value="Genomic_DNA"/>
</dbReference>
<dbReference type="InterPro" id="IPR002109">
    <property type="entry name" value="Glutaredoxin"/>
</dbReference>
<dbReference type="AlphaFoldDB" id="A0A3A6TXN0"/>
<dbReference type="Gene3D" id="3.40.30.10">
    <property type="entry name" value="Glutaredoxin"/>
    <property type="match status" value="1"/>
</dbReference>
<dbReference type="PROSITE" id="PS51354">
    <property type="entry name" value="GLUTAREDOXIN_2"/>
    <property type="match status" value="1"/>
</dbReference>
<evidence type="ECO:0000313" key="3">
    <source>
        <dbReference type="Proteomes" id="UP000273022"/>
    </source>
</evidence>
<dbReference type="SUPFAM" id="SSF52833">
    <property type="entry name" value="Thioredoxin-like"/>
    <property type="match status" value="1"/>
</dbReference>
<evidence type="ECO:0000259" key="1">
    <source>
        <dbReference type="Pfam" id="PF00462"/>
    </source>
</evidence>
<dbReference type="CDD" id="cd02976">
    <property type="entry name" value="NrdH"/>
    <property type="match status" value="1"/>
</dbReference>
<feature type="domain" description="Glutaredoxin" evidence="1">
    <location>
        <begin position="53"/>
        <end position="111"/>
    </location>
</feature>
<gene>
    <name evidence="2" type="ORF">D5R81_07660</name>
</gene>
<dbReference type="Pfam" id="PF00462">
    <property type="entry name" value="Glutaredoxin"/>
    <property type="match status" value="1"/>
</dbReference>
<protein>
    <submittedName>
        <fullName evidence="2">Glutaredoxin family protein</fullName>
    </submittedName>
</protein>
<reference evidence="2 3" key="1">
    <citation type="submission" date="2018-09" db="EMBL/GenBank/DDBJ databases">
        <title>Phylogeny of the Shewanellaceae, and recommendation for two new genera, Pseudoshewanella and Parashewanella.</title>
        <authorList>
            <person name="Wang G."/>
        </authorList>
    </citation>
    <scope>NUCLEOTIDE SEQUENCE [LARGE SCALE GENOMIC DNA]</scope>
    <source>
        <strain evidence="2 3">KCTC 22492</strain>
    </source>
</reference>